<dbReference type="STRING" id="443226.E9DBV4"/>
<feature type="compositionally biased region" description="Polar residues" evidence="1">
    <location>
        <begin position="353"/>
        <end position="370"/>
    </location>
</feature>
<reference evidence="3" key="2">
    <citation type="submission" date="2010-03" db="EMBL/GenBank/DDBJ databases">
        <title>The genome sequence of Coccidioides posadasii strain Silveira.</title>
        <authorList>
            <consortium name="The Broad Institute Genome Sequencing Center for Infectious Disease"/>
            <person name="Neafsey D."/>
            <person name="Orbach M."/>
            <person name="Henn M.R."/>
            <person name="Cole G.T."/>
            <person name="Galgiani J."/>
            <person name="Gardner M.J."/>
            <person name="Kirkland T.N."/>
            <person name="Taylor J.W."/>
            <person name="Young S.K."/>
            <person name="Zeng Q."/>
            <person name="Koehrsen M."/>
            <person name="Alvarado L."/>
            <person name="Berlin A."/>
            <person name="Borenstein D."/>
            <person name="Chapman S.B."/>
            <person name="Chen Z."/>
            <person name="Engels R."/>
            <person name="Freedman E."/>
            <person name="Gellesch M."/>
            <person name="Goldberg J."/>
            <person name="Griggs A."/>
            <person name="Gujja S."/>
            <person name="Heilman E."/>
            <person name="Heiman D."/>
            <person name="Howarth C."/>
            <person name="Jen D."/>
            <person name="Larson L."/>
            <person name="Mehta T."/>
            <person name="Neiman D."/>
            <person name="Park D."/>
            <person name="Pearson M."/>
            <person name="Richards J."/>
            <person name="Roberts A."/>
            <person name="Saif S."/>
            <person name="Shea T."/>
            <person name="Shenoy N."/>
            <person name="Sisk P."/>
            <person name="Stolte C."/>
            <person name="Sykes S."/>
            <person name="Walk T."/>
            <person name="White J."/>
            <person name="Yandava C."/>
            <person name="Haas B."/>
            <person name="Nusbaum C."/>
            <person name="Birren B."/>
        </authorList>
    </citation>
    <scope>NUCLEOTIDE SEQUENCE [LARGE SCALE GENOMIC DNA]</scope>
    <source>
        <strain evidence="3">RMSCC 757 / Silveira</strain>
    </source>
</reference>
<evidence type="ECO:0000313" key="2">
    <source>
        <dbReference type="EMBL" id="EFW16256.1"/>
    </source>
</evidence>
<reference evidence="3" key="1">
    <citation type="journal article" date="2010" name="Genome Res.">
        <title>Population genomic sequencing of Coccidioides fungi reveals recent hybridization and transposon control.</title>
        <authorList>
            <person name="Neafsey D.E."/>
            <person name="Barker B.M."/>
            <person name="Sharpton T.J."/>
            <person name="Stajich J.E."/>
            <person name="Park D.J."/>
            <person name="Whiston E."/>
            <person name="Hung C.-Y."/>
            <person name="McMahan C."/>
            <person name="White J."/>
            <person name="Sykes S."/>
            <person name="Heiman D."/>
            <person name="Young S."/>
            <person name="Zeng Q."/>
            <person name="Abouelleil A."/>
            <person name="Aftuck L."/>
            <person name="Bessette D."/>
            <person name="Brown A."/>
            <person name="FitzGerald M."/>
            <person name="Lui A."/>
            <person name="Macdonald J.P."/>
            <person name="Priest M."/>
            <person name="Orbach M.J."/>
            <person name="Galgiani J.N."/>
            <person name="Kirkland T.N."/>
            <person name="Cole G.T."/>
            <person name="Birren B.W."/>
            <person name="Henn M.R."/>
            <person name="Taylor J.W."/>
            <person name="Rounsley S.D."/>
        </authorList>
    </citation>
    <scope>NUCLEOTIDE SEQUENCE [LARGE SCALE GENOMIC DNA]</scope>
    <source>
        <strain evidence="3">RMSCC 757 / Silveira</strain>
    </source>
</reference>
<dbReference type="Proteomes" id="UP000002497">
    <property type="component" value="Unassembled WGS sequence"/>
</dbReference>
<evidence type="ECO:0000256" key="1">
    <source>
        <dbReference type="SAM" id="MobiDB-lite"/>
    </source>
</evidence>
<dbReference type="AlphaFoldDB" id="E9DBV4"/>
<gene>
    <name evidence="2" type="ORF">CPSG_07306</name>
</gene>
<accession>E9DBV4</accession>
<dbReference type="OMA" id="LEDIWIC"/>
<dbReference type="HOGENOM" id="CLU_694457_0_0_1"/>
<dbReference type="OrthoDB" id="4174342at2759"/>
<dbReference type="eggNOG" id="ENOG502S317">
    <property type="taxonomic scope" value="Eukaryota"/>
</dbReference>
<name>E9DBV4_COCPS</name>
<protein>
    <submittedName>
        <fullName evidence="2">Uncharacterized protein</fullName>
    </submittedName>
</protein>
<proteinExistence type="predicted"/>
<organism evidence="3">
    <name type="scientific">Coccidioides posadasii (strain RMSCC 757 / Silveira)</name>
    <name type="common">Valley fever fungus</name>
    <dbReference type="NCBI Taxonomy" id="443226"/>
    <lineage>
        <taxon>Eukaryota</taxon>
        <taxon>Fungi</taxon>
        <taxon>Dikarya</taxon>
        <taxon>Ascomycota</taxon>
        <taxon>Pezizomycotina</taxon>
        <taxon>Eurotiomycetes</taxon>
        <taxon>Eurotiomycetidae</taxon>
        <taxon>Onygenales</taxon>
        <taxon>Onygenaceae</taxon>
        <taxon>Coccidioides</taxon>
    </lineage>
</organism>
<feature type="region of interest" description="Disordered" evidence="1">
    <location>
        <begin position="296"/>
        <end position="371"/>
    </location>
</feature>
<dbReference type="VEuPathDB" id="FungiDB:CPSG_07306"/>
<dbReference type="VEuPathDB" id="FungiDB:D8B26_006049"/>
<dbReference type="EMBL" id="GL636498">
    <property type="protein sequence ID" value="EFW16256.1"/>
    <property type="molecule type" value="Genomic_DNA"/>
</dbReference>
<feature type="region of interest" description="Disordered" evidence="1">
    <location>
        <begin position="231"/>
        <end position="264"/>
    </location>
</feature>
<feature type="region of interest" description="Disordered" evidence="1">
    <location>
        <begin position="194"/>
        <end position="213"/>
    </location>
</feature>
<feature type="compositionally biased region" description="Polar residues" evidence="1">
    <location>
        <begin position="300"/>
        <end position="318"/>
    </location>
</feature>
<feature type="region of interest" description="Disordered" evidence="1">
    <location>
        <begin position="1"/>
        <end position="25"/>
    </location>
</feature>
<feature type="region of interest" description="Disordered" evidence="1">
    <location>
        <begin position="119"/>
        <end position="157"/>
    </location>
</feature>
<keyword evidence="3" id="KW-1185">Reference proteome</keyword>
<sequence>MAATLSGTYTSAPDTPSPVFPDRLIRPLPKRPIRSRISPEVAESILYPPAPPATQLFYGAYAGNGDVNDAKVFVQRNSYGFEPNPDDHHIYEDGVESDEDGPVVVRRSVGLDRSSLPHSEYVKHMGTPSKSSSNSLDGYDAFENTNNKKKRKIPTSGSLGCHSISADILNMSPSSPNGTSTGILEDNSATGSYYGSGNPVSPAGSGISGSGRGRFGRNAARSAAGRVPLANYSSNWLGNRPPGSRREPSHLGQEQTGSAKNPDQGIISTAIANAAAFPSSSPKSQGNISLLDESAKPTPAKTQFTFTSTSAGLSTSPRASFGTKKILNPRNTNQPKHGIPDEPAKPSWGYAATSCSDFPTPSSGKETPSLSPEYIRVCCTSASDTTTIHEPTPPAQP</sequence>
<feature type="compositionally biased region" description="Polar residues" evidence="1">
    <location>
        <begin position="252"/>
        <end position="264"/>
    </location>
</feature>
<evidence type="ECO:0000313" key="3">
    <source>
        <dbReference type="Proteomes" id="UP000002497"/>
    </source>
</evidence>
<feature type="compositionally biased region" description="Polar residues" evidence="1">
    <location>
        <begin position="1"/>
        <end position="14"/>
    </location>
</feature>